<dbReference type="PROSITE" id="PS51257">
    <property type="entry name" value="PROKAR_LIPOPROTEIN"/>
    <property type="match status" value="1"/>
</dbReference>
<feature type="region of interest" description="Disordered" evidence="1">
    <location>
        <begin position="81"/>
        <end position="101"/>
    </location>
</feature>
<evidence type="ECO:0000313" key="2">
    <source>
        <dbReference type="EMBL" id="SVD14432.1"/>
    </source>
</evidence>
<evidence type="ECO:0000256" key="1">
    <source>
        <dbReference type="SAM" id="MobiDB-lite"/>
    </source>
</evidence>
<dbReference type="AlphaFoldDB" id="A0A382SXZ9"/>
<proteinExistence type="predicted"/>
<gene>
    <name evidence="2" type="ORF">METZ01_LOCUS367286</name>
</gene>
<organism evidence="2">
    <name type="scientific">marine metagenome</name>
    <dbReference type="NCBI Taxonomy" id="408172"/>
    <lineage>
        <taxon>unclassified sequences</taxon>
        <taxon>metagenomes</taxon>
        <taxon>ecological metagenomes</taxon>
    </lineage>
</organism>
<feature type="compositionally biased region" description="Polar residues" evidence="1">
    <location>
        <begin position="90"/>
        <end position="101"/>
    </location>
</feature>
<protein>
    <recommendedName>
        <fullName evidence="3">Lipoprotein</fullName>
    </recommendedName>
</protein>
<evidence type="ECO:0008006" key="3">
    <source>
        <dbReference type="Google" id="ProtNLM"/>
    </source>
</evidence>
<sequence length="101" mass="11366">MRSLPPALLFAALNALMGCATSPEDISWKSSAYLCQQYYSLLTRDYKNPKILDELLNRGIGACTDSALSAARKKNEIIQMPDKRRLPNWHRSSNSTPKPVR</sequence>
<name>A0A382SXZ9_9ZZZZ</name>
<dbReference type="EMBL" id="UINC01132241">
    <property type="protein sequence ID" value="SVD14432.1"/>
    <property type="molecule type" value="Genomic_DNA"/>
</dbReference>
<reference evidence="2" key="1">
    <citation type="submission" date="2018-05" db="EMBL/GenBank/DDBJ databases">
        <authorList>
            <person name="Lanie J.A."/>
            <person name="Ng W.-L."/>
            <person name="Kazmierczak K.M."/>
            <person name="Andrzejewski T.M."/>
            <person name="Davidsen T.M."/>
            <person name="Wayne K.J."/>
            <person name="Tettelin H."/>
            <person name="Glass J.I."/>
            <person name="Rusch D."/>
            <person name="Podicherti R."/>
            <person name="Tsui H.-C.T."/>
            <person name="Winkler M.E."/>
        </authorList>
    </citation>
    <scope>NUCLEOTIDE SEQUENCE</scope>
</reference>
<accession>A0A382SXZ9</accession>